<keyword evidence="1" id="KW-0812">Transmembrane</keyword>
<feature type="transmembrane region" description="Helical" evidence="1">
    <location>
        <begin position="219"/>
        <end position="248"/>
    </location>
</feature>
<proteinExistence type="predicted"/>
<feature type="transmembrane region" description="Helical" evidence="1">
    <location>
        <begin position="170"/>
        <end position="198"/>
    </location>
</feature>
<protein>
    <recommendedName>
        <fullName evidence="4">Glycerophosphoryl diester phosphodiesterase membrane domain-containing protein</fullName>
    </recommendedName>
</protein>
<accession>A0A2G9ZKK0</accession>
<feature type="transmembrane region" description="Helical" evidence="1">
    <location>
        <begin position="51"/>
        <end position="70"/>
    </location>
</feature>
<feature type="transmembrane region" description="Helical" evidence="1">
    <location>
        <begin position="76"/>
        <end position="100"/>
    </location>
</feature>
<evidence type="ECO:0000313" key="3">
    <source>
        <dbReference type="Proteomes" id="UP000230729"/>
    </source>
</evidence>
<gene>
    <name evidence="2" type="ORF">COX22_03115</name>
</gene>
<dbReference type="AlphaFoldDB" id="A0A2G9ZKK0"/>
<organism evidence="2 3">
    <name type="scientific">Candidatus Falkowbacteria bacterium CG23_combo_of_CG06-09_8_20_14_all_49_15</name>
    <dbReference type="NCBI Taxonomy" id="1974572"/>
    <lineage>
        <taxon>Bacteria</taxon>
        <taxon>Candidatus Falkowiibacteriota</taxon>
    </lineage>
</organism>
<evidence type="ECO:0000256" key="1">
    <source>
        <dbReference type="SAM" id="Phobius"/>
    </source>
</evidence>
<dbReference type="Proteomes" id="UP000230729">
    <property type="component" value="Unassembled WGS sequence"/>
</dbReference>
<sequence length="314" mass="35019">MFSYRLILRRAWQFAWRTPYFWFFGLFAALLGNGGEYEIISRVFWPSGRTWFLPGVDFWSAGVLAGFPTFFLKDPIAAFLLFFFGVVLLALFIFFLWVIIVSQGALVRAAALAFAGKTFDFKTCLTAGARKFWPVFSLNFLSRAVISLLLLFFLPYWFVAGPAGHLPAAVYGFLALMILPTSLAVSFIGKYSIAYAVIKEEKLADALKKGIDLFLRNWLVSLEIALLLFLINCLIGGVLLVLLAVIAIPAYFFLVISQSLWFLAFCLILFLILIAGAGAIIAVFQTAAWTMLFAEISGRGGLSKLARIFRRAGK</sequence>
<keyword evidence="1" id="KW-0472">Membrane</keyword>
<feature type="transmembrane region" description="Helical" evidence="1">
    <location>
        <begin position="260"/>
        <end position="284"/>
    </location>
</feature>
<feature type="transmembrane region" description="Helical" evidence="1">
    <location>
        <begin position="20"/>
        <end position="39"/>
    </location>
</feature>
<evidence type="ECO:0000313" key="2">
    <source>
        <dbReference type="EMBL" id="PIP33684.1"/>
    </source>
</evidence>
<dbReference type="EMBL" id="PCSD01000073">
    <property type="protein sequence ID" value="PIP33684.1"/>
    <property type="molecule type" value="Genomic_DNA"/>
</dbReference>
<keyword evidence="1" id="KW-1133">Transmembrane helix</keyword>
<feature type="transmembrane region" description="Helical" evidence="1">
    <location>
        <begin position="140"/>
        <end position="158"/>
    </location>
</feature>
<evidence type="ECO:0008006" key="4">
    <source>
        <dbReference type="Google" id="ProtNLM"/>
    </source>
</evidence>
<comment type="caution">
    <text evidence="2">The sequence shown here is derived from an EMBL/GenBank/DDBJ whole genome shotgun (WGS) entry which is preliminary data.</text>
</comment>
<reference evidence="2 3" key="1">
    <citation type="submission" date="2017-09" db="EMBL/GenBank/DDBJ databases">
        <title>Depth-based differentiation of microbial function through sediment-hosted aquifers and enrichment of novel symbionts in the deep terrestrial subsurface.</title>
        <authorList>
            <person name="Probst A.J."/>
            <person name="Ladd B."/>
            <person name="Jarett J.K."/>
            <person name="Geller-Mcgrath D.E."/>
            <person name="Sieber C.M."/>
            <person name="Emerson J.B."/>
            <person name="Anantharaman K."/>
            <person name="Thomas B.C."/>
            <person name="Malmstrom R."/>
            <person name="Stieglmeier M."/>
            <person name="Klingl A."/>
            <person name="Woyke T."/>
            <person name="Ryan C.M."/>
            <person name="Banfield J.F."/>
        </authorList>
    </citation>
    <scope>NUCLEOTIDE SEQUENCE [LARGE SCALE GENOMIC DNA]</scope>
    <source>
        <strain evidence="2">CG23_combo_of_CG06-09_8_20_14_all_49_15</strain>
    </source>
</reference>
<name>A0A2G9ZKK0_9BACT</name>